<evidence type="ECO:0000259" key="1">
    <source>
        <dbReference type="Pfam" id="PF04480"/>
    </source>
</evidence>
<proteinExistence type="predicted"/>
<dbReference type="SUPFAM" id="SSF52980">
    <property type="entry name" value="Restriction endonuclease-like"/>
    <property type="match status" value="1"/>
</dbReference>
<dbReference type="STRING" id="1703345.A3860_04825"/>
<comment type="caution">
    <text evidence="2">The sequence shown here is derived from an EMBL/GenBank/DDBJ whole genome shotgun (WGS) entry which is preliminary data.</text>
</comment>
<keyword evidence="3" id="KW-1185">Reference proteome</keyword>
<dbReference type="RefSeq" id="WP_081151220.1">
    <property type="nucleotide sequence ID" value="NZ_LVYD01000058.1"/>
</dbReference>
<dbReference type="Pfam" id="PF04480">
    <property type="entry name" value="DUF559"/>
    <property type="match status" value="1"/>
</dbReference>
<sequence>MKKKMFYGASWLLFERAKKFRENMTQAELVLWEYLRQRPLGFKFRRQHPLGIYIVDFFCHKLKLVIEVDGSVHDLKEIKAADLERQRLLEMEGLKVIRFTNEEILKTKEVVVEKINLLINELS</sequence>
<evidence type="ECO:0000313" key="3">
    <source>
        <dbReference type="Proteomes" id="UP000192796"/>
    </source>
</evidence>
<dbReference type="InterPro" id="IPR047216">
    <property type="entry name" value="Endonuclease_DUF559_bact"/>
</dbReference>
<dbReference type="InterPro" id="IPR011335">
    <property type="entry name" value="Restrct_endonuc-II-like"/>
</dbReference>
<dbReference type="InterPro" id="IPR007569">
    <property type="entry name" value="DUF559"/>
</dbReference>
<dbReference type="CDD" id="cd01038">
    <property type="entry name" value="Endonuclease_DUF559"/>
    <property type="match status" value="1"/>
</dbReference>
<dbReference type="Gene3D" id="3.40.960.10">
    <property type="entry name" value="VSR Endonuclease"/>
    <property type="match status" value="1"/>
</dbReference>
<reference evidence="2 3" key="1">
    <citation type="submission" date="2016-03" db="EMBL/GenBank/DDBJ databases">
        <title>Niastella vici sp. nov., isolated from farmland soil.</title>
        <authorList>
            <person name="Chen L."/>
            <person name="Wang D."/>
            <person name="Yang S."/>
            <person name="Wang G."/>
        </authorList>
    </citation>
    <scope>NUCLEOTIDE SEQUENCE [LARGE SCALE GENOMIC DNA]</scope>
    <source>
        <strain evidence="2 3">DJ57</strain>
    </source>
</reference>
<dbReference type="Proteomes" id="UP000192796">
    <property type="component" value="Unassembled WGS sequence"/>
</dbReference>
<feature type="domain" description="DUF559" evidence="1">
    <location>
        <begin position="15"/>
        <end position="117"/>
    </location>
</feature>
<gene>
    <name evidence="2" type="ORF">A3860_04825</name>
</gene>
<organism evidence="2 3">
    <name type="scientific">Niastella vici</name>
    <dbReference type="NCBI Taxonomy" id="1703345"/>
    <lineage>
        <taxon>Bacteria</taxon>
        <taxon>Pseudomonadati</taxon>
        <taxon>Bacteroidota</taxon>
        <taxon>Chitinophagia</taxon>
        <taxon>Chitinophagales</taxon>
        <taxon>Chitinophagaceae</taxon>
        <taxon>Niastella</taxon>
    </lineage>
</organism>
<protein>
    <recommendedName>
        <fullName evidence="1">DUF559 domain-containing protein</fullName>
    </recommendedName>
</protein>
<name>A0A1V9FRQ7_9BACT</name>
<accession>A0A1V9FRQ7</accession>
<evidence type="ECO:0000313" key="2">
    <source>
        <dbReference type="EMBL" id="OQP61045.1"/>
    </source>
</evidence>
<dbReference type="AlphaFoldDB" id="A0A1V9FRQ7"/>
<dbReference type="PANTHER" id="PTHR38590">
    <property type="entry name" value="BLL0828 PROTEIN"/>
    <property type="match status" value="1"/>
</dbReference>
<dbReference type="PANTHER" id="PTHR38590:SF1">
    <property type="entry name" value="BLL0828 PROTEIN"/>
    <property type="match status" value="1"/>
</dbReference>
<dbReference type="OrthoDB" id="9798754at2"/>
<dbReference type="EMBL" id="LVYD01000058">
    <property type="protein sequence ID" value="OQP61045.1"/>
    <property type="molecule type" value="Genomic_DNA"/>
</dbReference>